<feature type="compositionally biased region" description="Polar residues" evidence="1">
    <location>
        <begin position="74"/>
        <end position="84"/>
    </location>
</feature>
<accession>A0A2P6N0Z6</accession>
<dbReference type="Proteomes" id="UP000241769">
    <property type="component" value="Unassembled WGS sequence"/>
</dbReference>
<feature type="region of interest" description="Disordered" evidence="1">
    <location>
        <begin position="40"/>
        <end position="113"/>
    </location>
</feature>
<dbReference type="AlphaFoldDB" id="A0A2P6N0Z6"/>
<keyword evidence="3" id="KW-1185">Reference proteome</keyword>
<reference evidence="2 3" key="1">
    <citation type="journal article" date="2018" name="Genome Biol. Evol.">
        <title>Multiple Roots of Fruiting Body Formation in Amoebozoa.</title>
        <authorList>
            <person name="Hillmann F."/>
            <person name="Forbes G."/>
            <person name="Novohradska S."/>
            <person name="Ferling I."/>
            <person name="Riege K."/>
            <person name="Groth M."/>
            <person name="Westermann M."/>
            <person name="Marz M."/>
            <person name="Spaller T."/>
            <person name="Winckler T."/>
            <person name="Schaap P."/>
            <person name="Glockner G."/>
        </authorList>
    </citation>
    <scope>NUCLEOTIDE SEQUENCE [LARGE SCALE GENOMIC DNA]</scope>
    <source>
        <strain evidence="2 3">Jena</strain>
    </source>
</reference>
<protein>
    <submittedName>
        <fullName evidence="2">Uncharacterized protein</fullName>
    </submittedName>
</protein>
<evidence type="ECO:0000313" key="2">
    <source>
        <dbReference type="EMBL" id="PRP77621.1"/>
    </source>
</evidence>
<feature type="compositionally biased region" description="Basic and acidic residues" evidence="1">
    <location>
        <begin position="101"/>
        <end position="113"/>
    </location>
</feature>
<sequence length="113" mass="12640">MPLIRPPLLHTKHAHAKYKSSFQSSSLIGSIQMLAATQVNFKSEDDSGDKTEDEETTTYAREDGIAQRDERPSQDSSSRCQPQNWALKRDASSSVISDTNLVRREGQAMERSV</sequence>
<evidence type="ECO:0000313" key="3">
    <source>
        <dbReference type="Proteomes" id="UP000241769"/>
    </source>
</evidence>
<dbReference type="InParanoid" id="A0A2P6N0Z6"/>
<dbReference type="EMBL" id="MDYQ01000257">
    <property type="protein sequence ID" value="PRP77621.1"/>
    <property type="molecule type" value="Genomic_DNA"/>
</dbReference>
<gene>
    <name evidence="2" type="ORF">PROFUN_00482</name>
</gene>
<comment type="caution">
    <text evidence="2">The sequence shown here is derived from an EMBL/GenBank/DDBJ whole genome shotgun (WGS) entry which is preliminary data.</text>
</comment>
<organism evidence="2 3">
    <name type="scientific">Planoprotostelium fungivorum</name>
    <dbReference type="NCBI Taxonomy" id="1890364"/>
    <lineage>
        <taxon>Eukaryota</taxon>
        <taxon>Amoebozoa</taxon>
        <taxon>Evosea</taxon>
        <taxon>Variosea</taxon>
        <taxon>Cavosteliida</taxon>
        <taxon>Cavosteliaceae</taxon>
        <taxon>Planoprotostelium</taxon>
    </lineage>
</organism>
<name>A0A2P6N0Z6_9EUKA</name>
<proteinExistence type="predicted"/>
<feature type="compositionally biased region" description="Basic and acidic residues" evidence="1">
    <location>
        <begin position="60"/>
        <end position="73"/>
    </location>
</feature>
<evidence type="ECO:0000256" key="1">
    <source>
        <dbReference type="SAM" id="MobiDB-lite"/>
    </source>
</evidence>